<dbReference type="AlphaFoldDB" id="I7Z884"/>
<evidence type="ECO:0000256" key="1">
    <source>
        <dbReference type="ARBA" id="ARBA00022617"/>
    </source>
</evidence>
<dbReference type="RefSeq" id="WP_007187369.1">
    <property type="nucleotide sequence ID" value="NZ_AKGD01000004.1"/>
</dbReference>
<feature type="transmembrane region" description="Helical" evidence="6">
    <location>
        <begin position="7"/>
        <end position="28"/>
    </location>
</feature>
<evidence type="ECO:0000256" key="6">
    <source>
        <dbReference type="SAM" id="Phobius"/>
    </source>
</evidence>
<evidence type="ECO:0000256" key="3">
    <source>
        <dbReference type="ARBA" id="ARBA00023004"/>
    </source>
</evidence>
<keyword evidence="3 5" id="KW-0408">Iron</keyword>
<dbReference type="OrthoDB" id="9811281at2"/>
<proteinExistence type="predicted"/>
<dbReference type="InterPro" id="IPR036909">
    <property type="entry name" value="Cyt_c-like_dom_sf"/>
</dbReference>
<dbReference type="PANTHER" id="PTHR35008">
    <property type="entry name" value="BLL4482 PROTEIN-RELATED"/>
    <property type="match status" value="1"/>
</dbReference>
<reference evidence="8 9" key="1">
    <citation type="journal article" date="2012" name="J. Bacteriol.">
        <title>Genome Sequence of n-Alkane-Degrading Hydrocarboniphaga effusa Strain AP103T (ATCC BAA-332T).</title>
        <authorList>
            <person name="Chang H.K."/>
            <person name="Zylstra G.J."/>
            <person name="Chae J.C."/>
        </authorList>
    </citation>
    <scope>NUCLEOTIDE SEQUENCE [LARGE SCALE GENOMIC DNA]</scope>
    <source>
        <strain evidence="8 9">AP103</strain>
    </source>
</reference>
<feature type="binding site" description="axial binding residue" evidence="5">
    <location>
        <position position="62"/>
    </location>
    <ligand>
        <name>heme c</name>
        <dbReference type="ChEBI" id="CHEBI:61717"/>
        <label>1</label>
    </ligand>
    <ligandPart>
        <name>Fe</name>
        <dbReference type="ChEBI" id="CHEBI:18248"/>
    </ligandPart>
</feature>
<dbReference type="GO" id="GO:0016020">
    <property type="term" value="C:membrane"/>
    <property type="evidence" value="ECO:0007669"/>
    <property type="project" value="InterPro"/>
</dbReference>
<accession>I7Z884</accession>
<evidence type="ECO:0000313" key="9">
    <source>
        <dbReference type="Proteomes" id="UP000003704"/>
    </source>
</evidence>
<dbReference type="SUPFAM" id="SSF46626">
    <property type="entry name" value="Cytochrome c"/>
    <property type="match status" value="3"/>
</dbReference>
<dbReference type="STRING" id="1172194.WQQ_44340"/>
<feature type="binding site" description="covalent" evidence="4">
    <location>
        <position position="333"/>
    </location>
    <ligand>
        <name>heme c</name>
        <dbReference type="ChEBI" id="CHEBI:61717"/>
        <label>3</label>
    </ligand>
</feature>
<feature type="domain" description="Cytochrome c" evidence="7">
    <location>
        <begin position="44"/>
        <end position="147"/>
    </location>
</feature>
<dbReference type="GO" id="GO:0016614">
    <property type="term" value="F:oxidoreductase activity, acting on CH-OH group of donors"/>
    <property type="evidence" value="ECO:0007669"/>
    <property type="project" value="InterPro"/>
</dbReference>
<dbReference type="PROSITE" id="PS51007">
    <property type="entry name" value="CYTC"/>
    <property type="match status" value="3"/>
</dbReference>
<dbReference type="Pfam" id="PF00034">
    <property type="entry name" value="Cytochrom_C"/>
    <property type="match status" value="2"/>
</dbReference>
<keyword evidence="1 4" id="KW-0349">Heme</keyword>
<evidence type="ECO:0000313" key="8">
    <source>
        <dbReference type="EMBL" id="EIT67999.1"/>
    </source>
</evidence>
<feature type="binding site" description="covalent" evidence="4">
    <location>
        <position position="58"/>
    </location>
    <ligand>
        <name>heme c</name>
        <dbReference type="ChEBI" id="CHEBI:61717"/>
        <label>1</label>
    </ligand>
</feature>
<sequence length="428" mass="46774">MRRSTKLAIAVVVALTFVAAAVLFYLGLRHDEVHASQPTSDAVAQIERGRYLAVLGDCQACHTLRGGQAYAGGRGTPTPFGTFYSPNLTPDAETGLGNWSADDFWLALHEGRSKNGKLLYPVFPYTNYTKITRADSDALFAYLRSLPAVRAPAREHELRFPYRYRALLIAWRGLFFRPGVFEADDRQSELWNRGAYLVQGLGHCSACHEARNALGAVRSSDNPSGGLVLSWYAPSLHSVEEGSVADWSEQDVIALLGAGKSRDASVSGPMAEVVFESLQHASEADLRAMATYLRALPKQPVPPQKAYVRVPQASLKPMMERGADLYRRHCADCHGDAGEGHAPVAPALAGNRALSMSSAVNSIRIIRFGGYEPGTEGNPRPFGMPPFGTRLGDDEIADVLTFIRASWGNHGRPVSETEVREHRNLDRQ</sequence>
<feature type="binding site" description="covalent" evidence="4">
    <location>
        <position position="61"/>
    </location>
    <ligand>
        <name>heme c</name>
        <dbReference type="ChEBI" id="CHEBI:61717"/>
        <label>1</label>
    </ligand>
</feature>
<dbReference type="PANTHER" id="PTHR35008:SF4">
    <property type="entry name" value="BLL4482 PROTEIN"/>
    <property type="match status" value="1"/>
</dbReference>
<feature type="domain" description="Cytochrome c" evidence="7">
    <location>
        <begin position="189"/>
        <end position="297"/>
    </location>
</feature>
<dbReference type="GO" id="GO:0020037">
    <property type="term" value="F:heme binding"/>
    <property type="evidence" value="ECO:0007669"/>
    <property type="project" value="InterPro"/>
</dbReference>
<dbReference type="InterPro" id="IPR009056">
    <property type="entry name" value="Cyt_c-like_dom"/>
</dbReference>
<evidence type="ECO:0000256" key="5">
    <source>
        <dbReference type="PIRSR" id="PIRSR000018-51"/>
    </source>
</evidence>
<organism evidence="8 9">
    <name type="scientific">Hydrocarboniphaga effusa AP103</name>
    <dbReference type="NCBI Taxonomy" id="1172194"/>
    <lineage>
        <taxon>Bacteria</taxon>
        <taxon>Pseudomonadati</taxon>
        <taxon>Pseudomonadota</taxon>
        <taxon>Gammaproteobacteria</taxon>
        <taxon>Nevskiales</taxon>
        <taxon>Nevskiaceae</taxon>
        <taxon>Hydrocarboniphaga</taxon>
    </lineage>
</organism>
<keyword evidence="2 5" id="KW-0479">Metal-binding</keyword>
<feature type="binding site" description="covalent" evidence="4">
    <location>
        <position position="330"/>
    </location>
    <ligand>
        <name>heme c</name>
        <dbReference type="ChEBI" id="CHEBI:61717"/>
        <label>3</label>
    </ligand>
</feature>
<dbReference type="InterPro" id="IPR051459">
    <property type="entry name" value="Cytochrome_c-type_DH"/>
</dbReference>
<keyword evidence="9" id="KW-1185">Reference proteome</keyword>
<feature type="domain" description="Cytochrome c" evidence="7">
    <location>
        <begin position="317"/>
        <end position="407"/>
    </location>
</feature>
<feature type="binding site" description="covalent" evidence="4">
    <location>
        <position position="204"/>
    </location>
    <ligand>
        <name>heme c</name>
        <dbReference type="ChEBI" id="CHEBI:61717"/>
        <label>2</label>
    </ligand>
</feature>
<feature type="binding site" description="covalent" evidence="4">
    <location>
        <position position="207"/>
    </location>
    <ligand>
        <name>heme c</name>
        <dbReference type="ChEBI" id="CHEBI:61717"/>
        <label>2</label>
    </ligand>
</feature>
<dbReference type="EMBL" id="AKGD01000004">
    <property type="protein sequence ID" value="EIT67999.1"/>
    <property type="molecule type" value="Genomic_DNA"/>
</dbReference>
<evidence type="ECO:0000259" key="7">
    <source>
        <dbReference type="PROSITE" id="PS51007"/>
    </source>
</evidence>
<evidence type="ECO:0000256" key="2">
    <source>
        <dbReference type="ARBA" id="ARBA00022723"/>
    </source>
</evidence>
<dbReference type="GO" id="GO:0009055">
    <property type="term" value="F:electron transfer activity"/>
    <property type="evidence" value="ECO:0007669"/>
    <property type="project" value="InterPro"/>
</dbReference>
<name>I7Z884_9GAMM</name>
<dbReference type="GO" id="GO:0005506">
    <property type="term" value="F:iron ion binding"/>
    <property type="evidence" value="ECO:0007669"/>
    <property type="project" value="InterPro"/>
</dbReference>
<gene>
    <name evidence="8" type="ORF">WQQ_44340</name>
</gene>
<evidence type="ECO:0000256" key="4">
    <source>
        <dbReference type="PIRSR" id="PIRSR000018-50"/>
    </source>
</evidence>
<keyword evidence="6" id="KW-1133">Transmembrane helix</keyword>
<protein>
    <submittedName>
        <fullName evidence="8">Cytochrome c</fullName>
    </submittedName>
</protein>
<comment type="caution">
    <text evidence="8">The sequence shown here is derived from an EMBL/GenBank/DDBJ whole genome shotgun (WGS) entry which is preliminary data.</text>
</comment>
<comment type="cofactor">
    <cofactor evidence="4">
        <name>heme c</name>
        <dbReference type="ChEBI" id="CHEBI:61717"/>
    </cofactor>
    <text evidence="4">Binds 3 heme c groups covalently per subunit.</text>
</comment>
<feature type="binding site" description="axial binding residue" evidence="5">
    <location>
        <position position="334"/>
    </location>
    <ligand>
        <name>heme c</name>
        <dbReference type="ChEBI" id="CHEBI:61717"/>
        <label>3</label>
    </ligand>
    <ligandPart>
        <name>Fe</name>
        <dbReference type="ChEBI" id="CHEBI:18248"/>
    </ligandPart>
</feature>
<feature type="binding site" description="axial binding residue" evidence="5">
    <location>
        <position position="208"/>
    </location>
    <ligand>
        <name>heme c</name>
        <dbReference type="ChEBI" id="CHEBI:61717"/>
        <label>2</label>
    </ligand>
    <ligandPart>
        <name>Fe</name>
        <dbReference type="ChEBI" id="CHEBI:18248"/>
    </ligandPart>
</feature>
<dbReference type="Gene3D" id="1.10.760.10">
    <property type="entry name" value="Cytochrome c-like domain"/>
    <property type="match status" value="2"/>
</dbReference>
<dbReference type="Proteomes" id="UP000003704">
    <property type="component" value="Unassembled WGS sequence"/>
</dbReference>
<keyword evidence="6" id="KW-0472">Membrane</keyword>
<dbReference type="InterPro" id="IPR014353">
    <property type="entry name" value="Membr-bd_ADH_cyt_c"/>
</dbReference>
<keyword evidence="6" id="KW-0812">Transmembrane</keyword>
<dbReference type="PIRSF" id="PIRSF000018">
    <property type="entry name" value="Mb_ADH_cyt_c"/>
    <property type="match status" value="1"/>
</dbReference>
<dbReference type="PATRIC" id="fig|1172194.4.peg.4299"/>